<feature type="non-terminal residue" evidence="1">
    <location>
        <position position="57"/>
    </location>
</feature>
<dbReference type="EMBL" id="WJQU01000003">
    <property type="protein sequence ID" value="KAJ6639301.1"/>
    <property type="molecule type" value="Genomic_DNA"/>
</dbReference>
<sequence>MRMDELNVFHQQLCASDSAFYDLVAYIKTFLGNDIKKGIKKALNIILSKDVQKQLSW</sequence>
<evidence type="ECO:0000313" key="1">
    <source>
        <dbReference type="EMBL" id="KAJ6639301.1"/>
    </source>
</evidence>
<name>A0A9Q0S0H6_9DIPT</name>
<reference evidence="1" key="1">
    <citation type="submission" date="2022-07" db="EMBL/GenBank/DDBJ databases">
        <authorList>
            <person name="Trinca V."/>
            <person name="Uliana J.V.C."/>
            <person name="Torres T.T."/>
            <person name="Ward R.J."/>
            <person name="Monesi N."/>
        </authorList>
    </citation>
    <scope>NUCLEOTIDE SEQUENCE</scope>
    <source>
        <strain evidence="1">HSMRA1968</strain>
        <tissue evidence="1">Whole embryos</tissue>
    </source>
</reference>
<dbReference type="Proteomes" id="UP001151699">
    <property type="component" value="Chromosome X"/>
</dbReference>
<proteinExistence type="predicted"/>
<protein>
    <submittedName>
        <fullName evidence="1">Uncharacterized protein</fullName>
    </submittedName>
</protein>
<dbReference type="AlphaFoldDB" id="A0A9Q0S0H6"/>
<evidence type="ECO:0000313" key="2">
    <source>
        <dbReference type="Proteomes" id="UP001151699"/>
    </source>
</evidence>
<accession>A0A9Q0S0H6</accession>
<comment type="caution">
    <text evidence="1">The sequence shown here is derived from an EMBL/GenBank/DDBJ whole genome shotgun (WGS) entry which is preliminary data.</text>
</comment>
<keyword evidence="2" id="KW-1185">Reference proteome</keyword>
<gene>
    <name evidence="1" type="ORF">Bhyg_12044</name>
</gene>
<organism evidence="1 2">
    <name type="scientific">Pseudolycoriella hygida</name>
    <dbReference type="NCBI Taxonomy" id="35572"/>
    <lineage>
        <taxon>Eukaryota</taxon>
        <taxon>Metazoa</taxon>
        <taxon>Ecdysozoa</taxon>
        <taxon>Arthropoda</taxon>
        <taxon>Hexapoda</taxon>
        <taxon>Insecta</taxon>
        <taxon>Pterygota</taxon>
        <taxon>Neoptera</taxon>
        <taxon>Endopterygota</taxon>
        <taxon>Diptera</taxon>
        <taxon>Nematocera</taxon>
        <taxon>Sciaroidea</taxon>
        <taxon>Sciaridae</taxon>
        <taxon>Pseudolycoriella</taxon>
    </lineage>
</organism>